<dbReference type="RefSeq" id="WP_322412049.1">
    <property type="nucleotide sequence ID" value="NZ_CP139779.1"/>
</dbReference>
<dbReference type="Gene3D" id="1.10.357.10">
    <property type="entry name" value="Tetracycline Repressor, domain 2"/>
    <property type="match status" value="1"/>
</dbReference>
<gene>
    <name evidence="7" type="ORF">T9R20_08335</name>
</gene>
<dbReference type="EMBL" id="CP139779">
    <property type="protein sequence ID" value="WQB71937.1"/>
    <property type="molecule type" value="Genomic_DNA"/>
</dbReference>
<dbReference type="InterPro" id="IPR004360">
    <property type="entry name" value="Glyas_Fos-R_dOase_dom"/>
</dbReference>
<evidence type="ECO:0000256" key="4">
    <source>
        <dbReference type="PROSITE-ProRule" id="PRU00335"/>
    </source>
</evidence>
<evidence type="ECO:0000256" key="3">
    <source>
        <dbReference type="ARBA" id="ARBA00023163"/>
    </source>
</evidence>
<feature type="domain" description="HTH tetR-type" evidence="5">
    <location>
        <begin position="11"/>
        <end position="71"/>
    </location>
</feature>
<dbReference type="Pfam" id="PF00440">
    <property type="entry name" value="TetR_N"/>
    <property type="match status" value="1"/>
</dbReference>
<dbReference type="InterPro" id="IPR009057">
    <property type="entry name" value="Homeodomain-like_sf"/>
</dbReference>
<proteinExistence type="predicted"/>
<dbReference type="SUPFAM" id="SSF54593">
    <property type="entry name" value="Glyoxalase/Bleomycin resistance protein/Dihydroxybiphenyl dioxygenase"/>
    <property type="match status" value="1"/>
</dbReference>
<evidence type="ECO:0000256" key="1">
    <source>
        <dbReference type="ARBA" id="ARBA00023015"/>
    </source>
</evidence>
<accession>A0ABZ0VEB6</accession>
<keyword evidence="1" id="KW-0805">Transcription regulation</keyword>
<evidence type="ECO:0000313" key="8">
    <source>
        <dbReference type="Proteomes" id="UP001324533"/>
    </source>
</evidence>
<sequence>MPEQRSGRPKLSSPQTIAEAASELFLERGYDATSLADIALRAGVSRSSFFNYFTSKSDILWSSFDERVGHLVRRLDDGASGPEGIHAALRAFASGLAPDTLALAMANAEAMGLVEELDRESAVRMARIGRSVAAALQPGADPLAADVAGTAVGGAVLAAVRAWSAAGPGRTSLAGTLDHAVALVTPLLPPRGGVRQLRLVVRSDDLDGALSFYRDTLGMPQAQAFEGPDGARVAILEAGRATLELANDAQVRFIDLVETDGGRSDGIRVALEVDDAGAAADVLVRAGAHLEAPPTQTPWRSRNARLRGPDGLQLTVFQELPPE</sequence>
<evidence type="ECO:0000313" key="7">
    <source>
        <dbReference type="EMBL" id="WQB71937.1"/>
    </source>
</evidence>
<dbReference type="PANTHER" id="PTHR30055:SF234">
    <property type="entry name" value="HTH-TYPE TRANSCRIPTIONAL REGULATOR BETI"/>
    <property type="match status" value="1"/>
</dbReference>
<dbReference type="PANTHER" id="PTHR30055">
    <property type="entry name" value="HTH-TYPE TRANSCRIPTIONAL REGULATOR RUTR"/>
    <property type="match status" value="1"/>
</dbReference>
<feature type="DNA-binding region" description="H-T-H motif" evidence="4">
    <location>
        <begin position="34"/>
        <end position="53"/>
    </location>
</feature>
<evidence type="ECO:0000259" key="5">
    <source>
        <dbReference type="PROSITE" id="PS50977"/>
    </source>
</evidence>
<dbReference type="InterPro" id="IPR050109">
    <property type="entry name" value="HTH-type_TetR-like_transc_reg"/>
</dbReference>
<feature type="domain" description="VOC" evidence="6">
    <location>
        <begin position="195"/>
        <end position="319"/>
    </location>
</feature>
<dbReference type="PROSITE" id="PS50977">
    <property type="entry name" value="HTH_TETR_2"/>
    <property type="match status" value="1"/>
</dbReference>
<protein>
    <submittedName>
        <fullName evidence="7">TetR family transcriptional regulator</fullName>
    </submittedName>
</protein>
<dbReference type="InterPro" id="IPR001647">
    <property type="entry name" value="HTH_TetR"/>
</dbReference>
<dbReference type="Pfam" id="PF00903">
    <property type="entry name" value="Glyoxalase"/>
    <property type="match status" value="1"/>
</dbReference>
<dbReference type="Gene3D" id="3.10.180.10">
    <property type="entry name" value="2,3-Dihydroxybiphenyl 1,2-Dioxygenase, domain 1"/>
    <property type="match status" value="1"/>
</dbReference>
<reference evidence="7 8" key="1">
    <citation type="submission" date="2023-06" db="EMBL/GenBank/DDBJ databases">
        <title>Rock-solubilizing bacteria, Microbacterium invictum, promotes re-establishment of vegetation in rocky wasteland by accelerating rock bio-weathering and reshaping soil bacterial community.</title>
        <authorList>
            <person name="Liu C."/>
        </authorList>
    </citation>
    <scope>NUCLEOTIDE SEQUENCE [LARGE SCALE GENOMIC DNA]</scope>
    <source>
        <strain evidence="7 8">X-18</strain>
    </source>
</reference>
<evidence type="ECO:0000259" key="6">
    <source>
        <dbReference type="PROSITE" id="PS51819"/>
    </source>
</evidence>
<dbReference type="Proteomes" id="UP001324533">
    <property type="component" value="Chromosome"/>
</dbReference>
<name>A0ABZ0VEB6_9MICO</name>
<dbReference type="InterPro" id="IPR037523">
    <property type="entry name" value="VOC_core"/>
</dbReference>
<organism evidence="7 8">
    <name type="scientific">Microbacterium invictum</name>
    <dbReference type="NCBI Taxonomy" id="515415"/>
    <lineage>
        <taxon>Bacteria</taxon>
        <taxon>Bacillati</taxon>
        <taxon>Actinomycetota</taxon>
        <taxon>Actinomycetes</taxon>
        <taxon>Micrococcales</taxon>
        <taxon>Microbacteriaceae</taxon>
        <taxon>Microbacterium</taxon>
    </lineage>
</organism>
<dbReference type="PROSITE" id="PS51819">
    <property type="entry name" value="VOC"/>
    <property type="match status" value="1"/>
</dbReference>
<dbReference type="SUPFAM" id="SSF46689">
    <property type="entry name" value="Homeodomain-like"/>
    <property type="match status" value="1"/>
</dbReference>
<dbReference type="PRINTS" id="PR00455">
    <property type="entry name" value="HTHTETR"/>
</dbReference>
<keyword evidence="3" id="KW-0804">Transcription</keyword>
<dbReference type="InterPro" id="IPR029068">
    <property type="entry name" value="Glyas_Bleomycin-R_OHBP_Dase"/>
</dbReference>
<keyword evidence="2 4" id="KW-0238">DNA-binding</keyword>
<evidence type="ECO:0000256" key="2">
    <source>
        <dbReference type="ARBA" id="ARBA00023125"/>
    </source>
</evidence>
<keyword evidence="8" id="KW-1185">Reference proteome</keyword>